<name>A0A9Q3HXA6_9BASI</name>
<keyword evidence="2" id="KW-1185">Reference proteome</keyword>
<reference evidence="1" key="1">
    <citation type="submission" date="2021-03" db="EMBL/GenBank/DDBJ databases">
        <title>Draft genome sequence of rust myrtle Austropuccinia psidii MF-1, a brazilian biotype.</title>
        <authorList>
            <person name="Quecine M.C."/>
            <person name="Pachon D.M.R."/>
            <person name="Bonatelli M.L."/>
            <person name="Correr F.H."/>
            <person name="Franceschini L.M."/>
            <person name="Leite T.F."/>
            <person name="Margarido G.R.A."/>
            <person name="Almeida C.A."/>
            <person name="Ferrarezi J.A."/>
            <person name="Labate C.A."/>
        </authorList>
    </citation>
    <scope>NUCLEOTIDE SEQUENCE</scope>
    <source>
        <strain evidence="1">MF-1</strain>
    </source>
</reference>
<sequence>MVDSKVLKVPLLLRRPPDSHPINLFPKFKFRLICPSDPGPIIYCPMAVGLDQGKAMLEILRLEVGFFGSDAQTLTQFVDLMLDCASQNLVSDQVGDLCNH</sequence>
<evidence type="ECO:0000313" key="2">
    <source>
        <dbReference type="Proteomes" id="UP000765509"/>
    </source>
</evidence>
<evidence type="ECO:0000313" key="1">
    <source>
        <dbReference type="EMBL" id="MBW0519582.1"/>
    </source>
</evidence>
<proteinExistence type="predicted"/>
<protein>
    <submittedName>
        <fullName evidence="1">Uncharacterized protein</fullName>
    </submittedName>
</protein>
<organism evidence="1 2">
    <name type="scientific">Austropuccinia psidii MF-1</name>
    <dbReference type="NCBI Taxonomy" id="1389203"/>
    <lineage>
        <taxon>Eukaryota</taxon>
        <taxon>Fungi</taxon>
        <taxon>Dikarya</taxon>
        <taxon>Basidiomycota</taxon>
        <taxon>Pucciniomycotina</taxon>
        <taxon>Pucciniomycetes</taxon>
        <taxon>Pucciniales</taxon>
        <taxon>Sphaerophragmiaceae</taxon>
        <taxon>Austropuccinia</taxon>
    </lineage>
</organism>
<dbReference type="AlphaFoldDB" id="A0A9Q3HXA6"/>
<accession>A0A9Q3HXA6</accession>
<gene>
    <name evidence="1" type="ORF">O181_059297</name>
</gene>
<dbReference type="Proteomes" id="UP000765509">
    <property type="component" value="Unassembled WGS sequence"/>
</dbReference>
<dbReference type="EMBL" id="AVOT02027496">
    <property type="protein sequence ID" value="MBW0519582.1"/>
    <property type="molecule type" value="Genomic_DNA"/>
</dbReference>
<comment type="caution">
    <text evidence="1">The sequence shown here is derived from an EMBL/GenBank/DDBJ whole genome shotgun (WGS) entry which is preliminary data.</text>
</comment>